<reference evidence="2" key="1">
    <citation type="submission" date="2022-06" db="EMBL/GenBank/DDBJ databases">
        <title>Sphingomonas sp. nov. isolated from rhizosphere soil of tomato.</title>
        <authorList>
            <person name="Dong H."/>
            <person name="Gao R."/>
        </authorList>
    </citation>
    <scope>NUCLEOTIDE SEQUENCE</scope>
    <source>
        <strain evidence="2">MMSM24</strain>
    </source>
</reference>
<keyword evidence="1" id="KW-0812">Transmembrane</keyword>
<evidence type="ECO:0000313" key="3">
    <source>
        <dbReference type="Proteomes" id="UP001165565"/>
    </source>
</evidence>
<keyword evidence="1" id="KW-0472">Membrane</keyword>
<feature type="transmembrane region" description="Helical" evidence="1">
    <location>
        <begin position="21"/>
        <end position="41"/>
    </location>
</feature>
<dbReference type="RefSeq" id="WP_179515370.1">
    <property type="nucleotide sequence ID" value="NZ_JANFAU010000003.1"/>
</dbReference>
<gene>
    <name evidence="2" type="ORF">NEE01_05050</name>
</gene>
<comment type="caution">
    <text evidence="2">The sequence shown here is derived from an EMBL/GenBank/DDBJ whole genome shotgun (WGS) entry which is preliminary data.</text>
</comment>
<keyword evidence="1" id="KW-1133">Transmembrane helix</keyword>
<sequence length="74" mass="8588">MDDRVWFKKILFAYIPIKPEGFLVLFGLASIFFLLFSIISLVERYFSQVDLDILKLLSFVSCAFAGYLVAERRS</sequence>
<evidence type="ECO:0000256" key="1">
    <source>
        <dbReference type="SAM" id="Phobius"/>
    </source>
</evidence>
<feature type="transmembrane region" description="Helical" evidence="1">
    <location>
        <begin position="53"/>
        <end position="70"/>
    </location>
</feature>
<evidence type="ECO:0000313" key="2">
    <source>
        <dbReference type="EMBL" id="MCW6534149.1"/>
    </source>
</evidence>
<name>A0AA41Z799_9SPHN</name>
<dbReference type="AlphaFoldDB" id="A0AA41Z799"/>
<protein>
    <submittedName>
        <fullName evidence="2">Uncharacterized protein</fullName>
    </submittedName>
</protein>
<proteinExistence type="predicted"/>
<keyword evidence="3" id="KW-1185">Reference proteome</keyword>
<dbReference type="EMBL" id="JANFAV010000002">
    <property type="protein sequence ID" value="MCW6534149.1"/>
    <property type="molecule type" value="Genomic_DNA"/>
</dbReference>
<dbReference type="Proteomes" id="UP001165565">
    <property type="component" value="Unassembled WGS sequence"/>
</dbReference>
<accession>A0AA41Z799</accession>
<organism evidence="2 3">
    <name type="scientific">Sphingomonas lycopersici</name>
    <dbReference type="NCBI Taxonomy" id="2951807"/>
    <lineage>
        <taxon>Bacteria</taxon>
        <taxon>Pseudomonadati</taxon>
        <taxon>Pseudomonadota</taxon>
        <taxon>Alphaproteobacteria</taxon>
        <taxon>Sphingomonadales</taxon>
        <taxon>Sphingomonadaceae</taxon>
        <taxon>Sphingomonas</taxon>
    </lineage>
</organism>